<evidence type="ECO:0000256" key="2">
    <source>
        <dbReference type="ARBA" id="ARBA00004829"/>
    </source>
</evidence>
<feature type="transmembrane region" description="Helical" evidence="8">
    <location>
        <begin position="158"/>
        <end position="179"/>
    </location>
</feature>
<feature type="domain" description="Lycopene cyclase" evidence="9">
    <location>
        <begin position="131"/>
        <end position="217"/>
    </location>
</feature>
<feature type="transmembrane region" description="Helical" evidence="8">
    <location>
        <begin position="199"/>
        <end position="217"/>
    </location>
</feature>
<feature type="transmembrane region" description="Helical" evidence="8">
    <location>
        <begin position="107"/>
        <end position="123"/>
    </location>
</feature>
<dbReference type="GO" id="GO:0016117">
    <property type="term" value="P:carotenoid biosynthetic process"/>
    <property type="evidence" value="ECO:0007669"/>
    <property type="project" value="UniProtKB-KW"/>
</dbReference>
<evidence type="ECO:0000256" key="8">
    <source>
        <dbReference type="SAM" id="Phobius"/>
    </source>
</evidence>
<keyword evidence="3 8" id="KW-0812">Transmembrane</keyword>
<dbReference type="GO" id="GO:0016020">
    <property type="term" value="C:membrane"/>
    <property type="evidence" value="ECO:0007669"/>
    <property type="project" value="UniProtKB-SubCell"/>
</dbReference>
<dbReference type="EMBL" id="QKSB01000005">
    <property type="protein sequence ID" value="PZE17066.1"/>
    <property type="molecule type" value="Genomic_DNA"/>
</dbReference>
<reference evidence="10 11" key="1">
    <citation type="submission" date="2018-06" db="EMBL/GenBank/DDBJ databases">
        <title>The draft genome sequence of Crocinitomix sp. SM1701.</title>
        <authorList>
            <person name="Zhang X."/>
        </authorList>
    </citation>
    <scope>NUCLEOTIDE SEQUENCE [LARGE SCALE GENOMIC DNA]</scope>
    <source>
        <strain evidence="10 11">SM1701</strain>
    </source>
</reference>
<comment type="caution">
    <text evidence="10">The sequence shown here is derived from an EMBL/GenBank/DDBJ whole genome shotgun (WGS) entry which is preliminary data.</text>
</comment>
<dbReference type="NCBIfam" id="TIGR03462">
    <property type="entry name" value="CarR_dom_SF"/>
    <property type="match status" value="1"/>
</dbReference>
<evidence type="ECO:0000256" key="4">
    <source>
        <dbReference type="ARBA" id="ARBA00022746"/>
    </source>
</evidence>
<evidence type="ECO:0000259" key="9">
    <source>
        <dbReference type="Pfam" id="PF18916"/>
    </source>
</evidence>
<evidence type="ECO:0000256" key="1">
    <source>
        <dbReference type="ARBA" id="ARBA00004141"/>
    </source>
</evidence>
<accession>A0A2W1NGA4</accession>
<feature type="domain" description="Lycopene cyclase" evidence="9">
    <location>
        <begin position="2"/>
        <end position="92"/>
    </location>
</feature>
<feature type="transmembrane region" description="Helical" evidence="8">
    <location>
        <begin position="29"/>
        <end position="47"/>
    </location>
</feature>
<dbReference type="AlphaFoldDB" id="A0A2W1NGA4"/>
<dbReference type="GO" id="GO:0016872">
    <property type="term" value="F:intramolecular lyase activity"/>
    <property type="evidence" value="ECO:0007669"/>
    <property type="project" value="InterPro"/>
</dbReference>
<gene>
    <name evidence="10" type="ORF">DNU06_09995</name>
</gene>
<dbReference type="GO" id="GO:0045436">
    <property type="term" value="F:lycopene beta cyclase activity"/>
    <property type="evidence" value="ECO:0007669"/>
    <property type="project" value="UniProtKB-ARBA"/>
</dbReference>
<feature type="transmembrane region" description="Helical" evidence="8">
    <location>
        <begin position="129"/>
        <end position="146"/>
    </location>
</feature>
<keyword evidence="7" id="KW-0413">Isomerase</keyword>
<evidence type="ECO:0000256" key="3">
    <source>
        <dbReference type="ARBA" id="ARBA00022692"/>
    </source>
</evidence>
<organism evidence="10 11">
    <name type="scientific">Putridiphycobacter roseus</name>
    <dbReference type="NCBI Taxonomy" id="2219161"/>
    <lineage>
        <taxon>Bacteria</taxon>
        <taxon>Pseudomonadati</taxon>
        <taxon>Bacteroidota</taxon>
        <taxon>Flavobacteriia</taxon>
        <taxon>Flavobacteriales</taxon>
        <taxon>Crocinitomicaceae</taxon>
        <taxon>Putridiphycobacter</taxon>
    </lineage>
</organism>
<keyword evidence="4" id="KW-0125">Carotenoid biosynthesis</keyword>
<proteinExistence type="predicted"/>
<dbReference type="InterPro" id="IPR017825">
    <property type="entry name" value="Lycopene_cyclase_dom"/>
</dbReference>
<dbReference type="Pfam" id="PF18916">
    <property type="entry name" value="Lycopene_cyc"/>
    <property type="match status" value="2"/>
</dbReference>
<sequence length="227" mass="26786">MKLYLSLVCVTLLFPLILSWDKKVQFYKQFKALFLSIVLVGLPFVIWDIWFTEMGVWGFTPEHLLGIYIFNLPLEEILFFVFVPYACVFIHDTINAYWPIKTSTHQIRWWSMAWIFGSVLLAIVFYDHYYSVLACSLSAIVGFLLWKQNTNYQKSLWRTFFIVMVPFIVINGALTGWFTDNPVVWYNDIHNFGLRLGTIPYDDIIYNFSLIIGVIMLRDRLQKSKKS</sequence>
<comment type="pathway">
    <text evidence="2">Carotenoid biosynthesis.</text>
</comment>
<evidence type="ECO:0000313" key="10">
    <source>
        <dbReference type="EMBL" id="PZE17066.1"/>
    </source>
</evidence>
<evidence type="ECO:0000313" key="11">
    <source>
        <dbReference type="Proteomes" id="UP000249248"/>
    </source>
</evidence>
<keyword evidence="5 8" id="KW-1133">Transmembrane helix</keyword>
<name>A0A2W1NGA4_9FLAO</name>
<dbReference type="RefSeq" id="WP_111063190.1">
    <property type="nucleotide sequence ID" value="NZ_JBHUCU010000032.1"/>
</dbReference>
<keyword evidence="6 8" id="KW-0472">Membrane</keyword>
<evidence type="ECO:0000256" key="6">
    <source>
        <dbReference type="ARBA" id="ARBA00023136"/>
    </source>
</evidence>
<keyword evidence="11" id="KW-1185">Reference proteome</keyword>
<comment type="subcellular location">
    <subcellularLocation>
        <location evidence="1">Membrane</location>
        <topology evidence="1">Multi-pass membrane protein</topology>
    </subcellularLocation>
</comment>
<evidence type="ECO:0000256" key="5">
    <source>
        <dbReference type="ARBA" id="ARBA00022989"/>
    </source>
</evidence>
<evidence type="ECO:0000256" key="7">
    <source>
        <dbReference type="ARBA" id="ARBA00023235"/>
    </source>
</evidence>
<dbReference type="Proteomes" id="UP000249248">
    <property type="component" value="Unassembled WGS sequence"/>
</dbReference>
<protein>
    <submittedName>
        <fullName evidence="10">Lycopene cyclase domain-containing protein</fullName>
    </submittedName>
</protein>
<dbReference type="OrthoDB" id="5195186at2"/>